<dbReference type="PANTHER" id="PTHR38430">
    <property type="entry name" value="PROTEIN-ARGININE KINASE ACTIVATOR PROTEIN"/>
    <property type="match status" value="1"/>
</dbReference>
<dbReference type="PANTHER" id="PTHR38430:SF1">
    <property type="entry name" value="PROTEIN-ARGININE KINASE ACTIVATOR PROTEIN"/>
    <property type="match status" value="1"/>
</dbReference>
<dbReference type="GO" id="GO:0050897">
    <property type="term" value="F:cobalt ion binding"/>
    <property type="evidence" value="ECO:0007669"/>
    <property type="project" value="TreeGrafter"/>
</dbReference>
<evidence type="ECO:0000256" key="1">
    <source>
        <dbReference type="SAM" id="Coils"/>
    </source>
</evidence>
<evidence type="ECO:0000313" key="4">
    <source>
        <dbReference type="Proteomes" id="UP000480246"/>
    </source>
</evidence>
<dbReference type="PIRSF" id="PIRSF015034">
    <property type="entry name" value="YacH"/>
    <property type="match status" value="1"/>
</dbReference>
<dbReference type="InterPro" id="IPR001943">
    <property type="entry name" value="UVR_dom"/>
</dbReference>
<gene>
    <name evidence="3" type="ORF">F9U64_17040</name>
</gene>
<feature type="coiled-coil region" evidence="1">
    <location>
        <begin position="151"/>
        <end position="178"/>
    </location>
</feature>
<dbReference type="RefSeq" id="WP_153406099.1">
    <property type="nucleotide sequence ID" value="NZ_ML762441.1"/>
</dbReference>
<keyword evidence="1" id="KW-0175">Coiled coil</keyword>
<dbReference type="GO" id="GO:1990170">
    <property type="term" value="P:stress response to cadmium ion"/>
    <property type="evidence" value="ECO:0007669"/>
    <property type="project" value="TreeGrafter"/>
</dbReference>
<dbReference type="PROSITE" id="PS50151">
    <property type="entry name" value="UVR"/>
    <property type="match status" value="1"/>
</dbReference>
<dbReference type="EMBL" id="WEID01000088">
    <property type="protein sequence ID" value="KAB8127740.1"/>
    <property type="molecule type" value="Genomic_DNA"/>
</dbReference>
<dbReference type="GO" id="GO:0005507">
    <property type="term" value="F:copper ion binding"/>
    <property type="evidence" value="ECO:0007669"/>
    <property type="project" value="TreeGrafter"/>
</dbReference>
<dbReference type="AlphaFoldDB" id="A0A7C8KQR7"/>
<comment type="caution">
    <text evidence="3">The sequence shown here is derived from an EMBL/GenBank/DDBJ whole genome shotgun (WGS) entry which is preliminary data.</text>
</comment>
<dbReference type="OrthoDB" id="9788704at2"/>
<feature type="domain" description="UVR" evidence="2">
    <location>
        <begin position="136"/>
        <end position="171"/>
    </location>
</feature>
<reference evidence="3 4" key="1">
    <citation type="submission" date="2019-10" db="EMBL/GenBank/DDBJ databases">
        <title>Gracilibacillus sp. nov. isolated from rice seeds.</title>
        <authorList>
            <person name="He S."/>
        </authorList>
    </citation>
    <scope>NUCLEOTIDE SEQUENCE [LARGE SCALE GENOMIC DNA]</scope>
    <source>
        <strain evidence="3 4">TD8</strain>
    </source>
</reference>
<evidence type="ECO:0000259" key="2">
    <source>
        <dbReference type="PROSITE" id="PS50151"/>
    </source>
</evidence>
<dbReference type="InterPro" id="IPR025542">
    <property type="entry name" value="YacH"/>
</dbReference>
<evidence type="ECO:0000313" key="3">
    <source>
        <dbReference type="EMBL" id="KAB8127740.1"/>
    </source>
</evidence>
<dbReference type="InterPro" id="IPR036876">
    <property type="entry name" value="UVR_dom_sf"/>
</dbReference>
<dbReference type="Proteomes" id="UP000480246">
    <property type="component" value="Unassembled WGS sequence"/>
</dbReference>
<dbReference type="GO" id="GO:0046870">
    <property type="term" value="F:cadmium ion binding"/>
    <property type="evidence" value="ECO:0007669"/>
    <property type="project" value="TreeGrafter"/>
</dbReference>
<dbReference type="GO" id="GO:0008270">
    <property type="term" value="F:zinc ion binding"/>
    <property type="evidence" value="ECO:0007669"/>
    <property type="project" value="TreeGrafter"/>
</dbReference>
<accession>A0A7C8KQR7</accession>
<keyword evidence="4" id="KW-1185">Reference proteome</keyword>
<protein>
    <recommendedName>
        <fullName evidence="2">UVR domain-containing protein</fullName>
    </recommendedName>
</protein>
<dbReference type="GO" id="GO:1990169">
    <property type="term" value="P:stress response to copper ion"/>
    <property type="evidence" value="ECO:0007669"/>
    <property type="project" value="TreeGrafter"/>
</dbReference>
<dbReference type="SUPFAM" id="SSF46600">
    <property type="entry name" value="C-terminal UvrC-binding domain of UvrB"/>
    <property type="match status" value="1"/>
</dbReference>
<proteinExistence type="predicted"/>
<organism evidence="3 4">
    <name type="scientific">Gracilibacillus oryzae</name>
    <dbReference type="NCBI Taxonomy" id="1672701"/>
    <lineage>
        <taxon>Bacteria</taxon>
        <taxon>Bacillati</taxon>
        <taxon>Bacillota</taxon>
        <taxon>Bacilli</taxon>
        <taxon>Bacillales</taxon>
        <taxon>Bacillaceae</taxon>
        <taxon>Gracilibacillus</taxon>
    </lineage>
</organism>
<sequence length="180" mass="20704">MECQECKQNPATLHFAQVTNGEKREIHVCHQCAKEKGYVTHDDESYSLHNLLSGLFNFDPEKLHHSTHNKPAGNQMECKKCGMTYQEFAQIGKFGCASCYQTFSGHLNPIFRRVHSGNTTHDGKVPKRVGKDISARRKVKELKWKLQQLIAEEAFEDAAKIRDQIKEMERTLNQREEGED</sequence>
<dbReference type="Pfam" id="PF02151">
    <property type="entry name" value="UVR"/>
    <property type="match status" value="1"/>
</dbReference>
<name>A0A7C8KQR7_9BACI</name>